<evidence type="ECO:0000313" key="3">
    <source>
        <dbReference type="Proteomes" id="UP000588098"/>
    </source>
</evidence>
<name>A0A7W9QE96_9ACTN</name>
<dbReference type="AlphaFoldDB" id="A0A7W9QE96"/>
<organism evidence="2 3">
    <name type="scientific">Streptomyces zagrosensis</name>
    <dbReference type="NCBI Taxonomy" id="1042984"/>
    <lineage>
        <taxon>Bacteria</taxon>
        <taxon>Bacillati</taxon>
        <taxon>Actinomycetota</taxon>
        <taxon>Actinomycetes</taxon>
        <taxon>Kitasatosporales</taxon>
        <taxon>Streptomycetaceae</taxon>
        <taxon>Streptomyces</taxon>
    </lineage>
</organism>
<proteinExistence type="predicted"/>
<protein>
    <submittedName>
        <fullName evidence="2">Uncharacterized protein</fullName>
    </submittedName>
</protein>
<comment type="caution">
    <text evidence="2">The sequence shown here is derived from an EMBL/GenBank/DDBJ whole genome shotgun (WGS) entry which is preliminary data.</text>
</comment>
<feature type="chain" id="PRO_5030997694" evidence="1">
    <location>
        <begin position="21"/>
        <end position="156"/>
    </location>
</feature>
<keyword evidence="3" id="KW-1185">Reference proteome</keyword>
<keyword evidence="1" id="KW-0732">Signal</keyword>
<feature type="signal peptide" evidence="1">
    <location>
        <begin position="1"/>
        <end position="20"/>
    </location>
</feature>
<reference evidence="2 3" key="1">
    <citation type="submission" date="2020-08" db="EMBL/GenBank/DDBJ databases">
        <title>Genomic Encyclopedia of Type Strains, Phase III (KMG-III): the genomes of soil and plant-associated and newly described type strains.</title>
        <authorList>
            <person name="Whitman W."/>
        </authorList>
    </citation>
    <scope>NUCLEOTIDE SEQUENCE [LARGE SCALE GENOMIC DNA]</scope>
    <source>
        <strain evidence="2 3">CECT 8305</strain>
    </source>
</reference>
<dbReference type="RefSeq" id="WP_184576186.1">
    <property type="nucleotide sequence ID" value="NZ_JACHJL010000016.1"/>
</dbReference>
<dbReference type="EMBL" id="JACHJL010000016">
    <property type="protein sequence ID" value="MBB5938434.1"/>
    <property type="molecule type" value="Genomic_DNA"/>
</dbReference>
<accession>A0A7W9QE96</accession>
<sequence length="156" mass="15780">MLAITAVLGLSLATAGPATATDAGPATTTDAGTWRAYGNTNPITSSPATWACAGSKTVATSVIAQVCAIRSSGGGSVQAAVIVRNNRSSLYSASAYVNLYTASSGLFLGSWECASSGVGPNSWSVCFGKTLSQPSSVKVYSVGWLKETYLGQSPNI</sequence>
<evidence type="ECO:0000256" key="1">
    <source>
        <dbReference type="SAM" id="SignalP"/>
    </source>
</evidence>
<gene>
    <name evidence="2" type="ORF">FHS42_005523</name>
</gene>
<evidence type="ECO:0000313" key="2">
    <source>
        <dbReference type="EMBL" id="MBB5938434.1"/>
    </source>
</evidence>
<dbReference type="Proteomes" id="UP000588098">
    <property type="component" value="Unassembled WGS sequence"/>
</dbReference>